<evidence type="ECO:0000256" key="1">
    <source>
        <dbReference type="SAM" id="MobiDB-lite"/>
    </source>
</evidence>
<dbReference type="Proteomes" id="UP001209878">
    <property type="component" value="Unassembled WGS sequence"/>
</dbReference>
<feature type="region of interest" description="Disordered" evidence="1">
    <location>
        <begin position="81"/>
        <end position="106"/>
    </location>
</feature>
<reference evidence="3" key="1">
    <citation type="journal article" date="2023" name="Mol. Biol. Evol.">
        <title>Third-Generation Sequencing Reveals the Adaptive Role of the Epigenome in Three Deep-Sea Polychaetes.</title>
        <authorList>
            <person name="Perez M."/>
            <person name="Aroh O."/>
            <person name="Sun Y."/>
            <person name="Lan Y."/>
            <person name="Juniper S.K."/>
            <person name="Young C.R."/>
            <person name="Angers B."/>
            <person name="Qian P.Y."/>
        </authorList>
    </citation>
    <scope>NUCLEOTIDE SEQUENCE</scope>
    <source>
        <strain evidence="3">R07B-5</strain>
    </source>
</reference>
<feature type="transmembrane region" description="Helical" evidence="2">
    <location>
        <begin position="6"/>
        <end position="25"/>
    </location>
</feature>
<gene>
    <name evidence="3" type="ORF">NP493_1958g00023</name>
</gene>
<keyword evidence="2" id="KW-0812">Transmembrane</keyword>
<organism evidence="3 4">
    <name type="scientific">Ridgeia piscesae</name>
    <name type="common">Tubeworm</name>
    <dbReference type="NCBI Taxonomy" id="27915"/>
    <lineage>
        <taxon>Eukaryota</taxon>
        <taxon>Metazoa</taxon>
        <taxon>Spiralia</taxon>
        <taxon>Lophotrochozoa</taxon>
        <taxon>Annelida</taxon>
        <taxon>Polychaeta</taxon>
        <taxon>Sedentaria</taxon>
        <taxon>Canalipalpata</taxon>
        <taxon>Sabellida</taxon>
        <taxon>Siboglinidae</taxon>
        <taxon>Ridgeia</taxon>
    </lineage>
</organism>
<keyword evidence="4" id="KW-1185">Reference proteome</keyword>
<dbReference type="AlphaFoldDB" id="A0AAD9JNZ1"/>
<accession>A0AAD9JNZ1</accession>
<keyword evidence="2" id="KW-0472">Membrane</keyword>
<comment type="caution">
    <text evidence="3">The sequence shown here is derived from an EMBL/GenBank/DDBJ whole genome shotgun (WGS) entry which is preliminary data.</text>
</comment>
<protein>
    <submittedName>
        <fullName evidence="3">Uncharacterized protein</fullName>
    </submittedName>
</protein>
<proteinExistence type="predicted"/>
<evidence type="ECO:0000313" key="4">
    <source>
        <dbReference type="Proteomes" id="UP001209878"/>
    </source>
</evidence>
<feature type="compositionally biased region" description="Low complexity" evidence="1">
    <location>
        <begin position="86"/>
        <end position="96"/>
    </location>
</feature>
<dbReference type="EMBL" id="JAODUO010001956">
    <property type="protein sequence ID" value="KAK2156571.1"/>
    <property type="molecule type" value="Genomic_DNA"/>
</dbReference>
<sequence>MMSVYIGVPLVLMAFIVCAIVILYLRLSRLRTIHYSTGPIGNPVYDEAIFTLPTPAFSVARASPSSDVNIYDTISPPPPYEDGPFDGKAVAGGKADGPPDTKGAEAVGDEGVMVMSMEPNVCYDNPAIACDKPDEC</sequence>
<evidence type="ECO:0000256" key="2">
    <source>
        <dbReference type="SAM" id="Phobius"/>
    </source>
</evidence>
<keyword evidence="2" id="KW-1133">Transmembrane helix</keyword>
<name>A0AAD9JNZ1_RIDPI</name>
<evidence type="ECO:0000313" key="3">
    <source>
        <dbReference type="EMBL" id="KAK2156571.1"/>
    </source>
</evidence>